<protein>
    <submittedName>
        <fullName evidence="1">Uncharacterized protein</fullName>
    </submittedName>
</protein>
<organism evidence="1">
    <name type="scientific">Symploca sp. SIO1C4</name>
    <dbReference type="NCBI Taxonomy" id="2607765"/>
    <lineage>
        <taxon>Bacteria</taxon>
        <taxon>Bacillati</taxon>
        <taxon>Cyanobacteriota</taxon>
        <taxon>Cyanophyceae</taxon>
        <taxon>Coleofasciculales</taxon>
        <taxon>Coleofasciculaceae</taxon>
        <taxon>Symploca</taxon>
    </lineage>
</organism>
<gene>
    <name evidence="1" type="ORF">F6J89_30735</name>
</gene>
<dbReference type="EMBL" id="JAAHFQ010000965">
    <property type="protein sequence ID" value="NER31865.1"/>
    <property type="molecule type" value="Genomic_DNA"/>
</dbReference>
<dbReference type="AlphaFoldDB" id="A0A6B3NLQ4"/>
<proteinExistence type="predicted"/>
<feature type="non-terminal residue" evidence="1">
    <location>
        <position position="1"/>
    </location>
</feature>
<name>A0A6B3NLQ4_9CYAN</name>
<comment type="caution">
    <text evidence="1">The sequence shown here is derived from an EMBL/GenBank/DDBJ whole genome shotgun (WGS) entry which is preliminary data.</text>
</comment>
<accession>A0A6B3NLQ4</accession>
<sequence>WWLPIVPSLLGLWGAVVAVQIVTNKQMEQLRFRHTLVLLLEMQRQYPTTVQIALEYLKLSEMKENQALIEKQLEMGRWGDGERGR</sequence>
<evidence type="ECO:0000313" key="1">
    <source>
        <dbReference type="EMBL" id="NER31865.1"/>
    </source>
</evidence>
<reference evidence="1" key="1">
    <citation type="submission" date="2019-11" db="EMBL/GenBank/DDBJ databases">
        <title>Genomic insights into an expanded diversity of filamentous marine cyanobacteria reveals the extraordinary biosynthetic potential of Moorea and Okeania.</title>
        <authorList>
            <person name="Ferreira Leao T."/>
            <person name="Wang M."/>
            <person name="Moss N."/>
            <person name="Da Silva R."/>
            <person name="Sanders J."/>
            <person name="Nurk S."/>
            <person name="Gurevich A."/>
            <person name="Humphrey G."/>
            <person name="Reher R."/>
            <person name="Zhu Q."/>
            <person name="Belda-Ferre P."/>
            <person name="Glukhov E."/>
            <person name="Rex R."/>
            <person name="Dorrestein P.C."/>
            <person name="Knight R."/>
            <person name="Pevzner P."/>
            <person name="Gerwick W.H."/>
            <person name="Gerwick L."/>
        </authorList>
    </citation>
    <scope>NUCLEOTIDE SEQUENCE</scope>
    <source>
        <strain evidence="1">SIO1C4</strain>
    </source>
</reference>